<dbReference type="EMBL" id="AWUE01019673">
    <property type="protein sequence ID" value="OMO72263.1"/>
    <property type="molecule type" value="Genomic_DNA"/>
</dbReference>
<dbReference type="GO" id="GO:0019706">
    <property type="term" value="F:protein-cysteine S-palmitoyltransferase activity"/>
    <property type="evidence" value="ECO:0007669"/>
    <property type="project" value="UniProtKB-EC"/>
</dbReference>
<gene>
    <name evidence="10" type="ORF">COLO4_27728</name>
</gene>
<dbReference type="GO" id="GO:0005794">
    <property type="term" value="C:Golgi apparatus"/>
    <property type="evidence" value="ECO:0007669"/>
    <property type="project" value="TreeGrafter"/>
</dbReference>
<organism evidence="10 11">
    <name type="scientific">Corchorus olitorius</name>
    <dbReference type="NCBI Taxonomy" id="93759"/>
    <lineage>
        <taxon>Eukaryota</taxon>
        <taxon>Viridiplantae</taxon>
        <taxon>Streptophyta</taxon>
        <taxon>Embryophyta</taxon>
        <taxon>Tracheophyta</taxon>
        <taxon>Spermatophyta</taxon>
        <taxon>Magnoliopsida</taxon>
        <taxon>eudicotyledons</taxon>
        <taxon>Gunneridae</taxon>
        <taxon>Pentapetalae</taxon>
        <taxon>rosids</taxon>
        <taxon>malvids</taxon>
        <taxon>Malvales</taxon>
        <taxon>Malvaceae</taxon>
        <taxon>Grewioideae</taxon>
        <taxon>Apeibeae</taxon>
        <taxon>Corchorus</taxon>
    </lineage>
</organism>
<keyword evidence="7 8" id="KW-0012">Acyltransferase</keyword>
<comment type="caution">
    <text evidence="10">The sequence shown here is derived from an EMBL/GenBank/DDBJ whole genome shotgun (WGS) entry which is preliminary data.</text>
</comment>
<keyword evidence="5 8" id="KW-1133">Transmembrane helix</keyword>
<dbReference type="OrthoDB" id="4096362at2759"/>
<feature type="domain" description="Palmitoyltransferase DHHC" evidence="9">
    <location>
        <begin position="148"/>
        <end position="275"/>
    </location>
</feature>
<evidence type="ECO:0000256" key="5">
    <source>
        <dbReference type="ARBA" id="ARBA00022989"/>
    </source>
</evidence>
<feature type="transmembrane region" description="Helical" evidence="8">
    <location>
        <begin position="195"/>
        <end position="219"/>
    </location>
</feature>
<protein>
    <recommendedName>
        <fullName evidence="8">S-acyltransferase</fullName>
        <ecNumber evidence="8">2.3.1.225</ecNumber>
    </recommendedName>
    <alternativeName>
        <fullName evidence="8">Palmitoyltransferase</fullName>
    </alternativeName>
</protein>
<evidence type="ECO:0000256" key="3">
    <source>
        <dbReference type="ARBA" id="ARBA00022679"/>
    </source>
</evidence>
<dbReference type="Pfam" id="PF01529">
    <property type="entry name" value="DHHC"/>
    <property type="match status" value="1"/>
</dbReference>
<evidence type="ECO:0000256" key="8">
    <source>
        <dbReference type="RuleBase" id="RU079119"/>
    </source>
</evidence>
<accession>A0A1R3HPL2</accession>
<dbReference type="InterPro" id="IPR001594">
    <property type="entry name" value="Palmitoyltrfase_DHHC"/>
</dbReference>
<evidence type="ECO:0000313" key="11">
    <source>
        <dbReference type="Proteomes" id="UP000187203"/>
    </source>
</evidence>
<dbReference type="AlphaFoldDB" id="A0A1R3HPL2"/>
<evidence type="ECO:0000256" key="2">
    <source>
        <dbReference type="ARBA" id="ARBA00008574"/>
    </source>
</evidence>
<keyword evidence="11" id="KW-1185">Reference proteome</keyword>
<dbReference type="PROSITE" id="PS50216">
    <property type="entry name" value="DHHC"/>
    <property type="match status" value="1"/>
</dbReference>
<dbReference type="Proteomes" id="UP000187203">
    <property type="component" value="Unassembled WGS sequence"/>
</dbReference>
<comment type="similarity">
    <text evidence="2 8">Belongs to the DHHC palmitoyltransferase family.</text>
</comment>
<keyword evidence="6 8" id="KW-0472">Membrane</keyword>
<reference evidence="11" key="1">
    <citation type="submission" date="2013-09" db="EMBL/GenBank/DDBJ databases">
        <title>Corchorus olitorius genome sequencing.</title>
        <authorList>
            <person name="Alam M."/>
            <person name="Haque M.S."/>
            <person name="Islam M.S."/>
            <person name="Emdad E.M."/>
            <person name="Islam M.M."/>
            <person name="Ahmed B."/>
            <person name="Halim A."/>
            <person name="Hossen Q.M.M."/>
            <person name="Hossain M.Z."/>
            <person name="Ahmed R."/>
            <person name="Khan M.M."/>
            <person name="Islam R."/>
            <person name="Rashid M.M."/>
            <person name="Khan S.A."/>
            <person name="Rahman M.S."/>
            <person name="Alam M."/>
            <person name="Yahiya A.S."/>
            <person name="Khan M.S."/>
            <person name="Azam M.S."/>
            <person name="Haque T."/>
            <person name="Lashkar M.Z.H."/>
            <person name="Akhand A.I."/>
            <person name="Morshed G."/>
            <person name="Roy S."/>
            <person name="Uddin K.S."/>
            <person name="Rabeya T."/>
            <person name="Hossain A.S."/>
            <person name="Chowdhury A."/>
            <person name="Snigdha A.R."/>
            <person name="Mortoza M.S."/>
            <person name="Matin S.A."/>
            <person name="Hoque S.M.E."/>
            <person name="Islam M.K."/>
            <person name="Roy D.K."/>
            <person name="Haider R."/>
            <person name="Moosa M.M."/>
            <person name="Elias S.M."/>
            <person name="Hasan A.M."/>
            <person name="Jahan S."/>
            <person name="Shafiuddin M."/>
            <person name="Mahmood N."/>
            <person name="Shommy N.S."/>
        </authorList>
    </citation>
    <scope>NUCLEOTIDE SEQUENCE [LARGE SCALE GENOMIC DNA]</scope>
    <source>
        <strain evidence="11">cv. O-4</strain>
    </source>
</reference>
<evidence type="ECO:0000259" key="9">
    <source>
        <dbReference type="Pfam" id="PF01529"/>
    </source>
</evidence>
<evidence type="ECO:0000256" key="7">
    <source>
        <dbReference type="ARBA" id="ARBA00023315"/>
    </source>
</evidence>
<feature type="transmembrane region" description="Helical" evidence="8">
    <location>
        <begin position="239"/>
        <end position="265"/>
    </location>
</feature>
<name>A0A1R3HPL2_9ROSI</name>
<comment type="catalytic activity">
    <reaction evidence="8">
        <text>L-cysteinyl-[protein] + hexadecanoyl-CoA = S-hexadecanoyl-L-cysteinyl-[protein] + CoA</text>
        <dbReference type="Rhea" id="RHEA:36683"/>
        <dbReference type="Rhea" id="RHEA-COMP:10131"/>
        <dbReference type="Rhea" id="RHEA-COMP:11032"/>
        <dbReference type="ChEBI" id="CHEBI:29950"/>
        <dbReference type="ChEBI" id="CHEBI:57287"/>
        <dbReference type="ChEBI" id="CHEBI:57379"/>
        <dbReference type="ChEBI" id="CHEBI:74151"/>
        <dbReference type="EC" id="2.3.1.225"/>
    </reaction>
</comment>
<evidence type="ECO:0000256" key="6">
    <source>
        <dbReference type="ARBA" id="ARBA00023136"/>
    </source>
</evidence>
<feature type="transmembrane region" description="Helical" evidence="8">
    <location>
        <begin position="92"/>
        <end position="114"/>
    </location>
</feature>
<evidence type="ECO:0000256" key="4">
    <source>
        <dbReference type="ARBA" id="ARBA00022692"/>
    </source>
</evidence>
<proteinExistence type="inferred from homology"/>
<comment type="domain">
    <text evidence="8">The DHHC domain is required for palmitoyltransferase activity.</text>
</comment>
<evidence type="ECO:0000313" key="10">
    <source>
        <dbReference type="EMBL" id="OMO72263.1"/>
    </source>
</evidence>
<evidence type="ECO:0000256" key="1">
    <source>
        <dbReference type="ARBA" id="ARBA00004127"/>
    </source>
</evidence>
<keyword evidence="3 8" id="KW-0808">Transferase</keyword>
<dbReference type="InterPro" id="IPR039859">
    <property type="entry name" value="PFA4/ZDH16/20/ERF2-like"/>
</dbReference>
<feature type="transmembrane region" description="Helical" evidence="8">
    <location>
        <begin position="64"/>
        <end position="86"/>
    </location>
</feature>
<dbReference type="STRING" id="93759.A0A1R3HPL2"/>
<dbReference type="GO" id="GO:0006612">
    <property type="term" value="P:protein targeting to membrane"/>
    <property type="evidence" value="ECO:0007669"/>
    <property type="project" value="TreeGrafter"/>
</dbReference>
<dbReference type="GO" id="GO:0005783">
    <property type="term" value="C:endoplasmic reticulum"/>
    <property type="evidence" value="ECO:0007669"/>
    <property type="project" value="TreeGrafter"/>
</dbReference>
<dbReference type="EC" id="2.3.1.225" evidence="8"/>
<dbReference type="PANTHER" id="PTHR22883:SF57">
    <property type="entry name" value="S-ACYLTRANSFERASE"/>
    <property type="match status" value="1"/>
</dbReference>
<comment type="subcellular location">
    <subcellularLocation>
        <location evidence="1">Endomembrane system</location>
        <topology evidence="1">Multi-pass membrane protein</topology>
    </subcellularLocation>
</comment>
<keyword evidence="4 8" id="KW-0812">Transmembrane</keyword>
<sequence length="326" mass="37317">MFGKILESPKEKFCKIRRVFEEQWLQHGCHGNNGEGTRTYQVWPGNNVFFFHGRLICGPDPRGLLLTALSILISSWIFTICIGYDLPNNSTLIVTISLILTIMVLVNLILVAAIDPGIIPRGEQSSVEDVGCSNGTRRKKVTVNGVQMKLKYCQICSIFRPPRSCHCAVCNNCVEKFDHHCPWIGQCIALRNYKFYLTFLVTALVFFIYIFGFSCWRIHQRMLETGIGLFGMLRNCPETLALTLFSFAAILFLGGLIMFHSYLIAVNQTTYENFRYRYESSPNPYDKGIISNIKEVLFAPLPPSRVDFRAEMMIPRWNMEDDHIQV</sequence>
<dbReference type="PANTHER" id="PTHR22883">
    <property type="entry name" value="ZINC FINGER DHHC DOMAIN CONTAINING PROTEIN"/>
    <property type="match status" value="1"/>
</dbReference>